<dbReference type="RefSeq" id="XP_018115404.1">
    <property type="nucleotide sequence ID" value="XM_018259915.2"/>
</dbReference>
<dbReference type="InterPro" id="IPR031521">
    <property type="entry name" value="DUF4695"/>
</dbReference>
<dbReference type="Pfam" id="PF15766">
    <property type="entry name" value="DUF4695"/>
    <property type="match status" value="1"/>
</dbReference>
<sequence>MMSGSPPEEQLCSFQEALRQSLFLEEEFPQPPTFRGALRWPRNGKLRAQPLSFEEIREVEEEGVSPTEEEKARRSFLQSLESMRRNFHLHREKLAMSKLSLDSSDSDSTPS</sequence>
<dbReference type="PaxDb" id="8355-A0A1L8GDN1"/>
<dbReference type="Bgee" id="108715068">
    <property type="expression patterns" value="Expressed in brain and 10 other cell types or tissues"/>
</dbReference>
<dbReference type="KEGG" id="xla:108715068"/>
<evidence type="ECO:0000313" key="2">
    <source>
        <dbReference type="RefSeq" id="XP_018115404.1"/>
    </source>
</evidence>
<dbReference type="Proteomes" id="UP000186698">
    <property type="component" value="Chromosome 4S"/>
</dbReference>
<gene>
    <name evidence="2" type="primary">LOC108715068</name>
</gene>
<dbReference type="PANTHER" id="PTHR40250:SF1">
    <property type="entry name" value="SI:CH1073-281M9.1"/>
    <property type="match status" value="1"/>
</dbReference>
<organism evidence="1 2">
    <name type="scientific">Xenopus laevis</name>
    <name type="common">African clawed frog</name>
    <dbReference type="NCBI Taxonomy" id="8355"/>
    <lineage>
        <taxon>Eukaryota</taxon>
        <taxon>Metazoa</taxon>
        <taxon>Chordata</taxon>
        <taxon>Craniata</taxon>
        <taxon>Vertebrata</taxon>
        <taxon>Euteleostomi</taxon>
        <taxon>Amphibia</taxon>
        <taxon>Batrachia</taxon>
        <taxon>Anura</taxon>
        <taxon>Pipoidea</taxon>
        <taxon>Pipidae</taxon>
        <taxon>Xenopodinae</taxon>
        <taxon>Xenopus</taxon>
        <taxon>Xenopus</taxon>
    </lineage>
</organism>
<protein>
    <submittedName>
        <fullName evidence="2">Uncharacterized protein C11orf96 homolog</fullName>
    </submittedName>
</protein>
<accession>A0A1L8GDN1</accession>
<dbReference type="OrthoDB" id="6156669at2759"/>
<proteinExistence type="predicted"/>
<dbReference type="GeneID" id="108715068"/>
<keyword evidence="1" id="KW-1185">Reference proteome</keyword>
<evidence type="ECO:0000313" key="1">
    <source>
        <dbReference type="Proteomes" id="UP000186698"/>
    </source>
</evidence>
<reference evidence="2" key="1">
    <citation type="submission" date="2025-08" db="UniProtKB">
        <authorList>
            <consortium name="RefSeq"/>
        </authorList>
    </citation>
    <scope>IDENTIFICATION</scope>
    <source>
        <strain evidence="2">J_2021</strain>
        <tissue evidence="2">Erythrocytes</tissue>
    </source>
</reference>
<name>A0A1L8GDN1_XENLA</name>
<dbReference type="PANTHER" id="PTHR40250">
    <property type="entry name" value="CHROMOSOME 11 OPEN READING FRAME 96"/>
    <property type="match status" value="1"/>
</dbReference>
<dbReference type="AlphaFoldDB" id="A0A1L8GDN1"/>